<sequence length="116" mass="12321">MSGIHTSVWNSCCISISQVARSLRTLTSCSRLRATASSCSSSSAVRITTIGVQRSVLFGTNTVEPTLEVTQVEFHPTSCTMPTCLDSREPASIRSPGTKGAVAMMMIEATMFPTTA</sequence>
<organism evidence="1 2">
    <name type="scientific">Prorocentrum cordatum</name>
    <dbReference type="NCBI Taxonomy" id="2364126"/>
    <lineage>
        <taxon>Eukaryota</taxon>
        <taxon>Sar</taxon>
        <taxon>Alveolata</taxon>
        <taxon>Dinophyceae</taxon>
        <taxon>Prorocentrales</taxon>
        <taxon>Prorocentraceae</taxon>
        <taxon>Prorocentrum</taxon>
    </lineage>
</organism>
<protein>
    <submittedName>
        <fullName evidence="1">Uncharacterized protein</fullName>
    </submittedName>
</protein>
<name>A0ABN9PUF8_9DINO</name>
<keyword evidence="2" id="KW-1185">Reference proteome</keyword>
<dbReference type="EMBL" id="CAUYUJ010001279">
    <property type="protein sequence ID" value="CAK0795180.1"/>
    <property type="molecule type" value="Genomic_DNA"/>
</dbReference>
<comment type="caution">
    <text evidence="1">The sequence shown here is derived from an EMBL/GenBank/DDBJ whole genome shotgun (WGS) entry which is preliminary data.</text>
</comment>
<evidence type="ECO:0000313" key="1">
    <source>
        <dbReference type="EMBL" id="CAK0795180.1"/>
    </source>
</evidence>
<gene>
    <name evidence="1" type="ORF">PCOR1329_LOCUS4912</name>
</gene>
<accession>A0ABN9PUF8</accession>
<reference evidence="1" key="1">
    <citation type="submission" date="2023-10" db="EMBL/GenBank/DDBJ databases">
        <authorList>
            <person name="Chen Y."/>
            <person name="Shah S."/>
            <person name="Dougan E. K."/>
            <person name="Thang M."/>
            <person name="Chan C."/>
        </authorList>
    </citation>
    <scope>NUCLEOTIDE SEQUENCE [LARGE SCALE GENOMIC DNA]</scope>
</reference>
<evidence type="ECO:0000313" key="2">
    <source>
        <dbReference type="Proteomes" id="UP001189429"/>
    </source>
</evidence>
<dbReference type="Proteomes" id="UP001189429">
    <property type="component" value="Unassembled WGS sequence"/>
</dbReference>
<proteinExistence type="predicted"/>